<dbReference type="Pfam" id="PF01868">
    <property type="entry name" value="RNase_P-MRP_p29"/>
    <property type="match status" value="1"/>
</dbReference>
<evidence type="ECO:0000313" key="7">
    <source>
        <dbReference type="EMBL" id="KRZ21720.1"/>
    </source>
</evidence>
<dbReference type="SMART" id="SM00538">
    <property type="entry name" value="POP4"/>
    <property type="match status" value="1"/>
</dbReference>
<accession>A0A0V1IG37</accession>
<organism evidence="7 8">
    <name type="scientific">Trichinella pseudospiralis</name>
    <name type="common">Parasitic roundworm</name>
    <dbReference type="NCBI Taxonomy" id="6337"/>
    <lineage>
        <taxon>Eukaryota</taxon>
        <taxon>Metazoa</taxon>
        <taxon>Ecdysozoa</taxon>
        <taxon>Nematoda</taxon>
        <taxon>Enoplea</taxon>
        <taxon>Dorylaimia</taxon>
        <taxon>Trichinellida</taxon>
        <taxon>Trichinellidae</taxon>
        <taxon>Trichinella</taxon>
    </lineage>
</organism>
<sequence>MSATDTKKEEESEYCVVSEAEDCFTDDELSRSTEAQNVKSCNELKRIGSDLEEGELLELEEGEILDDDSNSPDDFKFNPRLYKNEDISNECTTTTIHPERVQASPLSKYCCKDPEYKSDYKCYGRINSGDARRSRDFNSEFRSRNSGSEETWKRSGHGNHYENYRSSHVNNSGESSRSRWRTERSENVFRDRDDYRGDYGEPNRNHSRARSPLHRSVSGGRPLPYSRPSYDESTSYDRRDSWHRESSYKRSRRAYESGNGYCNFTVCIIRWIFLMIKYFTDDSPSRRRRHTPSYFYGSDSSSSSIERPSAKLRRLSKERSTTSRSSIRSNHPESLSSYKSERSVSRSASPPYSERRKSFSRGSTSSDSSSLSKVDVRLTAKAVRAVLRRNVHSNSSTGENSEYESEKSDESDVDEEEIEEVEEDEIDEEERKEKEEEEEEADDDDDDDDDDNDEEEEEEEDDDDDEDDGDDDSNEKRRQHSANAVSHEAPLTTLNDSKRREVLLQQLQIIEKAIKEKKRMKKRIFKRLYKYRDFKNLKLNYEQLKPLHDLWKKYILSLGSDECLLKADYHGAVLLVSHSKCQSQVGLFGIVVIETKHAFLLLTPKDRLLTIPKKGSIFTFVLKGHVYSLIGDHICYTAAGRVQKKFKLAHLTSMPDFIDDLLPHVN</sequence>
<dbReference type="GO" id="GO:0030677">
    <property type="term" value="C:ribonuclease P complex"/>
    <property type="evidence" value="ECO:0007669"/>
    <property type="project" value="InterPro"/>
</dbReference>
<feature type="region of interest" description="Disordered" evidence="6">
    <location>
        <begin position="292"/>
        <end position="374"/>
    </location>
</feature>
<evidence type="ECO:0000256" key="3">
    <source>
        <dbReference type="ARBA" id="ARBA00006181"/>
    </source>
</evidence>
<comment type="subunit">
    <text evidence="5">Component of nuclear RNase P and RNase MRP ribonucleoproteins. RNase P consists of a catalytic RNA moiety and 10 different protein chains; POP1, POP4, POP5, POP7, RPP14, RPP21, RPP25, RPP30, RPP38 and RPP40. Within the RNase P complex, POP1, POP7 and RPP25 form the 'finger' subcomplex, POP5, RPP14, RPP40 and homodimeric RPP30 form the 'palm' subcomplex, and RPP21, POP4 and RPP38 form the 'wrist' subcomplex. All subunits of the RNase P complex interact with the catalytic RNA. Several subunits of RNase P are also part of the RNase MRP complex. RNase MRP consists of a catalytic RNA moiety and about 8 protein subunits; POP1, POP7, RPP25, RPP30, RPP38, RPP40 and possibly also POP4 and POP5.</text>
</comment>
<dbReference type="PANTHER" id="PTHR13348">
    <property type="entry name" value="RIBONUCLEASE P SUBUNIT P29"/>
    <property type="match status" value="1"/>
</dbReference>
<dbReference type="GO" id="GO:0005634">
    <property type="term" value="C:nucleus"/>
    <property type="evidence" value="ECO:0007669"/>
    <property type="project" value="UniProtKB-SubCell"/>
</dbReference>
<dbReference type="GO" id="GO:0033204">
    <property type="term" value="F:ribonuclease P RNA binding"/>
    <property type="evidence" value="ECO:0007669"/>
    <property type="project" value="InterPro"/>
</dbReference>
<feature type="compositionally biased region" description="Acidic residues" evidence="6">
    <location>
        <begin position="411"/>
        <end position="428"/>
    </location>
</feature>
<dbReference type="Proteomes" id="UP000054805">
    <property type="component" value="Unassembled WGS sequence"/>
</dbReference>
<evidence type="ECO:0000313" key="8">
    <source>
        <dbReference type="Proteomes" id="UP000054805"/>
    </source>
</evidence>
<comment type="caution">
    <text evidence="7">The sequence shown here is derived from an EMBL/GenBank/DDBJ whole genome shotgun (WGS) entry which is preliminary data.</text>
</comment>
<feature type="compositionally biased region" description="Basic and acidic residues" evidence="6">
    <location>
        <begin position="176"/>
        <end position="204"/>
    </location>
</feature>
<gene>
    <name evidence="7" type="primary">POP4</name>
    <name evidence="7" type="ORF">T4B_9467</name>
</gene>
<comment type="similarity">
    <text evidence="3">Belongs to the eukaryotic/archaeal RNase P protein component 1 family.</text>
</comment>
<dbReference type="PANTHER" id="PTHR13348:SF0">
    <property type="entry name" value="RIBONUCLEASE P PROTEIN SUBUNIT P29"/>
    <property type="match status" value="1"/>
</dbReference>
<dbReference type="InterPro" id="IPR036980">
    <property type="entry name" value="RNase_P/MRP_Rpp29_sf"/>
</dbReference>
<evidence type="ECO:0000256" key="1">
    <source>
        <dbReference type="ARBA" id="ARBA00002435"/>
    </source>
</evidence>
<reference evidence="7 8" key="1">
    <citation type="submission" date="2015-01" db="EMBL/GenBank/DDBJ databases">
        <title>Evolution of Trichinella species and genotypes.</title>
        <authorList>
            <person name="Korhonen P.K."/>
            <person name="Edoardo P."/>
            <person name="Giuseppe L.R."/>
            <person name="Gasser R.B."/>
        </authorList>
    </citation>
    <scope>NUCLEOTIDE SEQUENCE [LARGE SCALE GENOMIC DNA]</scope>
    <source>
        <strain evidence="7">ISS588</strain>
    </source>
</reference>
<evidence type="ECO:0000256" key="5">
    <source>
        <dbReference type="ARBA" id="ARBA00046486"/>
    </source>
</evidence>
<keyword evidence="8" id="KW-1185">Reference proteome</keyword>
<name>A0A0V1IG37_TRIPS</name>
<dbReference type="GO" id="GO:0001682">
    <property type="term" value="P:tRNA 5'-leader removal"/>
    <property type="evidence" value="ECO:0007669"/>
    <property type="project" value="InterPro"/>
</dbReference>
<dbReference type="InterPro" id="IPR002730">
    <property type="entry name" value="Rpp29/RNP1"/>
</dbReference>
<evidence type="ECO:0000256" key="2">
    <source>
        <dbReference type="ARBA" id="ARBA00004123"/>
    </source>
</evidence>
<feature type="compositionally biased region" description="Low complexity" evidence="6">
    <location>
        <begin position="360"/>
        <end position="372"/>
    </location>
</feature>
<feature type="region of interest" description="Disordered" evidence="6">
    <location>
        <begin position="389"/>
        <end position="494"/>
    </location>
</feature>
<feature type="compositionally biased region" description="Acidic residues" evidence="6">
    <location>
        <begin position="435"/>
        <end position="473"/>
    </location>
</feature>
<dbReference type="SUPFAM" id="SSF101744">
    <property type="entry name" value="Rof/RNase P subunit-like"/>
    <property type="match status" value="1"/>
</dbReference>
<feature type="region of interest" description="Disordered" evidence="6">
    <location>
        <begin position="133"/>
        <end position="250"/>
    </location>
</feature>
<evidence type="ECO:0000256" key="4">
    <source>
        <dbReference type="ARBA" id="ARBA00016225"/>
    </source>
</evidence>
<dbReference type="Gene3D" id="2.30.30.210">
    <property type="entry name" value="Ribonuclease P/MRP, subunit p29"/>
    <property type="match status" value="1"/>
</dbReference>
<comment type="function">
    <text evidence="1">Component of ribonuclease P, a ribonucleoprotein complex that generates mature tRNA molecules by cleaving their 5'-ends.</text>
</comment>
<dbReference type="InterPro" id="IPR023534">
    <property type="entry name" value="Rof/RNase_P-like"/>
</dbReference>
<dbReference type="AlphaFoldDB" id="A0A0V1IG37"/>
<proteinExistence type="inferred from homology"/>
<dbReference type="InterPro" id="IPR016848">
    <property type="entry name" value="RNase_P/MRP_Rpp29-subunit"/>
</dbReference>
<dbReference type="GO" id="GO:0006364">
    <property type="term" value="P:rRNA processing"/>
    <property type="evidence" value="ECO:0007669"/>
    <property type="project" value="TreeGrafter"/>
</dbReference>
<comment type="subcellular location">
    <subcellularLocation>
        <location evidence="2">Nucleus</location>
    </subcellularLocation>
</comment>
<feature type="compositionally biased region" description="Basic and acidic residues" evidence="6">
    <location>
        <begin position="235"/>
        <end position="248"/>
    </location>
</feature>
<dbReference type="GO" id="GO:0000172">
    <property type="term" value="C:ribonuclease MRP complex"/>
    <property type="evidence" value="ECO:0007669"/>
    <property type="project" value="InterPro"/>
</dbReference>
<evidence type="ECO:0000256" key="6">
    <source>
        <dbReference type="SAM" id="MobiDB-lite"/>
    </source>
</evidence>
<feature type="compositionally biased region" description="Basic and acidic residues" evidence="6">
    <location>
        <begin position="133"/>
        <end position="143"/>
    </location>
</feature>
<protein>
    <recommendedName>
        <fullName evidence="4">Ribonuclease P protein subunit p29</fullName>
    </recommendedName>
</protein>
<feature type="compositionally biased region" description="Low complexity" evidence="6">
    <location>
        <begin position="322"/>
        <end position="338"/>
    </location>
</feature>
<dbReference type="EMBL" id="JYDS01000195">
    <property type="protein sequence ID" value="KRZ21720.1"/>
    <property type="molecule type" value="Genomic_DNA"/>
</dbReference>